<keyword evidence="1" id="KW-0812">Transmembrane</keyword>
<evidence type="ECO:0000313" key="2">
    <source>
        <dbReference type="EMBL" id="KIE13906.1"/>
    </source>
</evidence>
<name>A0A0C1NM57_9CYAN</name>
<comment type="caution">
    <text evidence="2">The sequence shown here is derived from an EMBL/GenBank/DDBJ whole genome shotgun (WGS) entry which is preliminary data.</text>
</comment>
<gene>
    <name evidence="2" type="ORF">DA73_0200610</name>
</gene>
<dbReference type="AlphaFoldDB" id="A0A0C1NM57"/>
<feature type="transmembrane region" description="Helical" evidence="1">
    <location>
        <begin position="7"/>
        <end position="29"/>
    </location>
</feature>
<proteinExistence type="predicted"/>
<keyword evidence="1" id="KW-0472">Membrane</keyword>
<feature type="transmembrane region" description="Helical" evidence="1">
    <location>
        <begin position="35"/>
        <end position="56"/>
    </location>
</feature>
<organism evidence="2">
    <name type="scientific">Tolypothrix bouteillei VB521301</name>
    <dbReference type="NCBI Taxonomy" id="1479485"/>
    <lineage>
        <taxon>Bacteria</taxon>
        <taxon>Bacillati</taxon>
        <taxon>Cyanobacteriota</taxon>
        <taxon>Cyanophyceae</taxon>
        <taxon>Nostocales</taxon>
        <taxon>Tolypothrichaceae</taxon>
        <taxon>Tolypothrix</taxon>
    </lineage>
</organism>
<dbReference type="EMBL" id="JHEG02000001">
    <property type="protein sequence ID" value="KIE13906.1"/>
    <property type="molecule type" value="Genomic_DNA"/>
</dbReference>
<evidence type="ECO:0000256" key="1">
    <source>
        <dbReference type="SAM" id="Phobius"/>
    </source>
</evidence>
<protein>
    <submittedName>
        <fullName evidence="2">Uncharacterized protein</fullName>
    </submittedName>
</protein>
<accession>A0A0C1NM57</accession>
<reference evidence="2" key="1">
    <citation type="journal article" date="2015" name="Genome Announc.">
        <title>Draft Genome Sequence of Tolypothrix boutellei Strain VB521301.</title>
        <authorList>
            <person name="Chandrababunaidu M.M."/>
            <person name="Singh D."/>
            <person name="Sen D."/>
            <person name="Bhan S."/>
            <person name="Das S."/>
            <person name="Gupta A."/>
            <person name="Adhikary S.P."/>
            <person name="Tripathy S."/>
        </authorList>
    </citation>
    <scope>NUCLEOTIDE SEQUENCE</scope>
    <source>
        <strain evidence="2">VB521301</strain>
    </source>
</reference>
<dbReference type="STRING" id="1479485.DA73_0200610"/>
<sequence length="72" mass="7314">MSAAFDFLINTAGGLLMNLGVSGMVGQLMGVGASLALHPVLLLTGIVVGGAGIAMARQINKRPCLYVIVDNT</sequence>
<dbReference type="OrthoDB" id="516856at2"/>
<keyword evidence="1" id="KW-1133">Transmembrane helix</keyword>